<proteinExistence type="predicted"/>
<dbReference type="Proteomes" id="UP001056255">
    <property type="component" value="Chromosome I"/>
</dbReference>
<dbReference type="InterPro" id="IPR012577">
    <property type="entry name" value="NIPSNAP"/>
</dbReference>
<dbReference type="Gene3D" id="3.30.70.100">
    <property type="match status" value="1"/>
</dbReference>
<name>A0ABY4WP08_9GAMM</name>
<sequence>MFHRRKFYIVKSEFVDSFNELFNTINLPNQLKHGARLTGRWMKALESGDVEIFAIWEYDSKEAYEQIEAGVRADEAHSDRIEQWFAEHGGRKYISEELIVEMRNEQIFSTSEIGN</sequence>
<dbReference type="InterPro" id="IPR011008">
    <property type="entry name" value="Dimeric_a/b-barrel"/>
</dbReference>
<dbReference type="Pfam" id="PF07978">
    <property type="entry name" value="NIPSNAP"/>
    <property type="match status" value="1"/>
</dbReference>
<dbReference type="SUPFAM" id="SSF54909">
    <property type="entry name" value="Dimeric alpha+beta barrel"/>
    <property type="match status" value="1"/>
</dbReference>
<evidence type="ECO:0000259" key="1">
    <source>
        <dbReference type="Pfam" id="PF07978"/>
    </source>
</evidence>
<reference evidence="2" key="1">
    <citation type="submission" date="2021-08" db="EMBL/GenBank/DDBJ databases">
        <authorList>
            <person name="Sakaguchi M."/>
            <person name="Kikuchi T."/>
            <person name="Urbanczyk H."/>
        </authorList>
    </citation>
    <scope>NUCLEOTIDE SEQUENCE</scope>
    <source>
        <strain evidence="2">020920N</strain>
    </source>
</reference>
<dbReference type="RefSeq" id="WP_251875510.1">
    <property type="nucleotide sequence ID" value="NZ_CP082275.1"/>
</dbReference>
<dbReference type="EMBL" id="CP082275">
    <property type="protein sequence ID" value="USH01301.1"/>
    <property type="molecule type" value="Genomic_DNA"/>
</dbReference>
<evidence type="ECO:0000313" key="2">
    <source>
        <dbReference type="EMBL" id="USH01301.1"/>
    </source>
</evidence>
<protein>
    <submittedName>
        <fullName evidence="2">NIPSNAP family protein</fullName>
    </submittedName>
</protein>
<evidence type="ECO:0000313" key="3">
    <source>
        <dbReference type="Proteomes" id="UP001056255"/>
    </source>
</evidence>
<keyword evidence="3" id="KW-1185">Reference proteome</keyword>
<organism evidence="2 3">
    <name type="scientific">Grimontia kaedaensis</name>
    <dbReference type="NCBI Taxonomy" id="2872157"/>
    <lineage>
        <taxon>Bacteria</taxon>
        <taxon>Pseudomonadati</taxon>
        <taxon>Pseudomonadota</taxon>
        <taxon>Gammaproteobacteria</taxon>
        <taxon>Vibrionales</taxon>
        <taxon>Vibrionaceae</taxon>
        <taxon>Grimontia</taxon>
    </lineage>
</organism>
<feature type="domain" description="NIPSNAP" evidence="1">
    <location>
        <begin position="8"/>
        <end position="80"/>
    </location>
</feature>
<gene>
    <name evidence="2" type="ORF">K6Q96_10220</name>
</gene>
<accession>A0ABY4WP08</accession>